<dbReference type="Proteomes" id="UP000236220">
    <property type="component" value="Unassembled WGS sequence"/>
</dbReference>
<accession>A0A2K1Q3V5</accession>
<reference evidence="1 2" key="1">
    <citation type="submission" date="2017-08" db="EMBL/GenBank/DDBJ databases">
        <title>Lysobacter sylvestris genome.</title>
        <authorList>
            <person name="Zhang D.-C."/>
            <person name="Albuquerque L."/>
            <person name="Franca L."/>
            <person name="Froufe H.J.C."/>
            <person name="Barroso C."/>
            <person name="Egas C."/>
            <person name="Da Costa M."/>
            <person name="Margesin R."/>
        </authorList>
    </citation>
    <scope>NUCLEOTIDE SEQUENCE [LARGE SCALE GENOMIC DNA]</scope>
    <source>
        <strain evidence="1 2">AM20-91</strain>
    </source>
</reference>
<dbReference type="EMBL" id="NPZB01000001">
    <property type="protein sequence ID" value="PNS09718.1"/>
    <property type="molecule type" value="Genomic_DNA"/>
</dbReference>
<dbReference type="AlphaFoldDB" id="A0A2K1Q3V5"/>
<dbReference type="OrthoDB" id="9799495at2"/>
<comment type="caution">
    <text evidence="1">The sequence shown here is derived from an EMBL/GenBank/DDBJ whole genome shotgun (WGS) entry which is preliminary data.</text>
</comment>
<protein>
    <recommendedName>
        <fullName evidence="3">DUF4177 domain-containing protein</fullName>
    </recommendedName>
</protein>
<dbReference type="InterPro" id="IPR025234">
    <property type="entry name" value="YjzH-like"/>
</dbReference>
<dbReference type="RefSeq" id="WP_103074736.1">
    <property type="nucleotide sequence ID" value="NZ_NPZB01000001.1"/>
</dbReference>
<sequence length="59" mass="6831">MSGRWQYKVIEIEITLFSGKLTERMQEELDRMGPQGWELVNTVQANPSSSLRMVFKRGA</sequence>
<evidence type="ECO:0000313" key="2">
    <source>
        <dbReference type="Proteomes" id="UP000236220"/>
    </source>
</evidence>
<gene>
    <name evidence="1" type="ORF">Lysil_1347</name>
</gene>
<evidence type="ECO:0008006" key="3">
    <source>
        <dbReference type="Google" id="ProtNLM"/>
    </source>
</evidence>
<proteinExistence type="predicted"/>
<organism evidence="1 2">
    <name type="scientific">Solilutibacter silvestris</name>
    <dbReference type="NCBI Taxonomy" id="1645665"/>
    <lineage>
        <taxon>Bacteria</taxon>
        <taxon>Pseudomonadati</taxon>
        <taxon>Pseudomonadota</taxon>
        <taxon>Gammaproteobacteria</taxon>
        <taxon>Lysobacterales</taxon>
        <taxon>Lysobacteraceae</taxon>
        <taxon>Solilutibacter</taxon>
    </lineage>
</organism>
<dbReference type="Pfam" id="PF13783">
    <property type="entry name" value="DUF4177"/>
    <property type="match status" value="1"/>
</dbReference>
<evidence type="ECO:0000313" key="1">
    <source>
        <dbReference type="EMBL" id="PNS09718.1"/>
    </source>
</evidence>
<keyword evidence="2" id="KW-1185">Reference proteome</keyword>
<name>A0A2K1Q3V5_9GAMM</name>